<dbReference type="InterPro" id="IPR023031">
    <property type="entry name" value="OPRT"/>
</dbReference>
<evidence type="ECO:0000256" key="2">
    <source>
        <dbReference type="ARBA" id="ARBA00011971"/>
    </source>
</evidence>
<evidence type="ECO:0000256" key="6">
    <source>
        <dbReference type="HAMAP-Rule" id="MF_01208"/>
    </source>
</evidence>
<reference evidence="9 10" key="1">
    <citation type="submission" date="2018-04" db="EMBL/GenBank/DDBJ databases">
        <title>Genomic Encyclopedia of Type Strains, Phase IV (KMG-IV): sequencing the most valuable type-strain genomes for metagenomic binning, comparative biology and taxonomic classification.</title>
        <authorList>
            <person name="Goeker M."/>
        </authorList>
    </citation>
    <scope>NUCLEOTIDE SEQUENCE [LARGE SCALE GENOMIC DNA]</scope>
    <source>
        <strain evidence="9 10">DSM 10065</strain>
    </source>
</reference>
<gene>
    <name evidence="6" type="primary">pyrE</name>
    <name evidence="9" type="ORF">C7440_1858</name>
</gene>
<comment type="function">
    <text evidence="6">Catalyzes the transfer of a ribosyl phosphate group from 5-phosphoribose 1-diphosphate to orotate, leading to the formation of orotidine monophosphate (OMP).</text>
</comment>
<evidence type="ECO:0000256" key="3">
    <source>
        <dbReference type="ARBA" id="ARBA00022676"/>
    </source>
</evidence>
<dbReference type="RefSeq" id="WP_116518321.1">
    <property type="nucleotide sequence ID" value="NZ_JACCEX010000002.1"/>
</dbReference>
<dbReference type="GO" id="GO:0044205">
    <property type="term" value="P:'de novo' UMP biosynthetic process"/>
    <property type="evidence" value="ECO:0007669"/>
    <property type="project" value="UniProtKB-UniRule"/>
</dbReference>
<dbReference type="STRING" id="1231391.GCA_000308195_00572"/>
<proteinExistence type="inferred from homology"/>
<dbReference type="EMBL" id="QEKO01000002">
    <property type="protein sequence ID" value="PVY62365.1"/>
    <property type="molecule type" value="Genomic_DNA"/>
</dbReference>
<dbReference type="CDD" id="cd06223">
    <property type="entry name" value="PRTases_typeI"/>
    <property type="match status" value="1"/>
</dbReference>
<dbReference type="PANTHER" id="PTHR19278:SF9">
    <property type="entry name" value="URIDINE 5'-MONOPHOSPHATE SYNTHASE"/>
    <property type="match status" value="1"/>
</dbReference>
<comment type="subunit">
    <text evidence="6">Homodimer.</text>
</comment>
<evidence type="ECO:0000313" key="10">
    <source>
        <dbReference type="Proteomes" id="UP000246145"/>
    </source>
</evidence>
<evidence type="ECO:0000256" key="4">
    <source>
        <dbReference type="ARBA" id="ARBA00022679"/>
    </source>
</evidence>
<feature type="domain" description="Phosphoribosyltransferase" evidence="8">
    <location>
        <begin position="79"/>
        <end position="150"/>
    </location>
</feature>
<comment type="similarity">
    <text evidence="6">Belongs to the purine/pyrimidine phosphoribosyltransferase family. PyrE subfamily.</text>
</comment>
<evidence type="ECO:0000256" key="1">
    <source>
        <dbReference type="ARBA" id="ARBA00004889"/>
    </source>
</evidence>
<keyword evidence="3 6" id="KW-0328">Glycosyltransferase</keyword>
<keyword evidence="5 6" id="KW-0665">Pyrimidine biosynthesis</keyword>
<keyword evidence="10" id="KW-1185">Reference proteome</keyword>
<protein>
    <recommendedName>
        <fullName evidence="2 6">Orotate phosphoribosyltransferase</fullName>
        <shortName evidence="6">OPRT</shortName>
        <shortName evidence="6">OPRTase</shortName>
        <ecNumber evidence="2 6">2.4.2.10</ecNumber>
    </recommendedName>
</protein>
<comment type="caution">
    <text evidence="9">The sequence shown here is derived from an EMBL/GenBank/DDBJ whole genome shotgun (WGS) entry which is preliminary data.</text>
</comment>
<evidence type="ECO:0000259" key="8">
    <source>
        <dbReference type="Pfam" id="PF00156"/>
    </source>
</evidence>
<comment type="caution">
    <text evidence="6">Lacks conserved residue(s) required for the propagation of feature annotation.</text>
</comment>
<feature type="binding site" description="in other chain" evidence="6">
    <location>
        <position position="106"/>
    </location>
    <ligand>
        <name>5-phospho-alpha-D-ribose 1-diphosphate</name>
        <dbReference type="ChEBI" id="CHEBI:58017"/>
        <note>ligand shared between dimeric partners</note>
    </ligand>
</feature>
<keyword evidence="4 6" id="KW-0808">Transferase</keyword>
<dbReference type="InterPro" id="IPR000836">
    <property type="entry name" value="PRTase_dom"/>
</dbReference>
<dbReference type="Pfam" id="PF00156">
    <property type="entry name" value="Pribosyltran"/>
    <property type="match status" value="1"/>
</dbReference>
<name>A0A2U1CMX3_9BURK</name>
<evidence type="ECO:0000313" key="9">
    <source>
        <dbReference type="EMBL" id="PVY62365.1"/>
    </source>
</evidence>
<dbReference type="EC" id="2.4.2.10" evidence="2 6"/>
<comment type="cofactor">
    <cofactor evidence="6">
        <name>Mg(2+)</name>
        <dbReference type="ChEBI" id="CHEBI:18420"/>
    </cofactor>
</comment>
<dbReference type="HAMAP" id="MF_01208">
    <property type="entry name" value="PyrE"/>
    <property type="match status" value="1"/>
</dbReference>
<dbReference type="SUPFAM" id="SSF53271">
    <property type="entry name" value="PRTase-like"/>
    <property type="match status" value="1"/>
</dbReference>
<feature type="binding site" description="in other chain" evidence="6">
    <location>
        <begin position="128"/>
        <end position="136"/>
    </location>
    <ligand>
        <name>5-phospho-alpha-D-ribose 1-diphosphate</name>
        <dbReference type="ChEBI" id="CHEBI:58017"/>
        <note>ligand shared between dimeric partners</note>
    </ligand>
</feature>
<dbReference type="GO" id="GO:0000287">
    <property type="term" value="F:magnesium ion binding"/>
    <property type="evidence" value="ECO:0007669"/>
    <property type="project" value="UniProtKB-UniRule"/>
</dbReference>
<dbReference type="PANTHER" id="PTHR19278">
    <property type="entry name" value="OROTATE PHOSPHORIBOSYLTRANSFERASE"/>
    <property type="match status" value="1"/>
</dbReference>
<evidence type="ECO:0000256" key="7">
    <source>
        <dbReference type="SAM" id="MobiDB-lite"/>
    </source>
</evidence>
<keyword evidence="6" id="KW-0460">Magnesium</keyword>
<feature type="region of interest" description="Disordered" evidence="7">
    <location>
        <begin position="211"/>
        <end position="230"/>
    </location>
</feature>
<dbReference type="UniPathway" id="UPA00070">
    <property type="reaction ID" value="UER00119"/>
</dbReference>
<comment type="catalytic activity">
    <reaction evidence="6">
        <text>orotidine 5'-phosphate + diphosphate = orotate + 5-phospho-alpha-D-ribose 1-diphosphate</text>
        <dbReference type="Rhea" id="RHEA:10380"/>
        <dbReference type="ChEBI" id="CHEBI:30839"/>
        <dbReference type="ChEBI" id="CHEBI:33019"/>
        <dbReference type="ChEBI" id="CHEBI:57538"/>
        <dbReference type="ChEBI" id="CHEBI:58017"/>
        <dbReference type="EC" id="2.4.2.10"/>
    </reaction>
</comment>
<dbReference type="OrthoDB" id="9803963at2"/>
<dbReference type="Proteomes" id="UP000246145">
    <property type="component" value="Unassembled WGS sequence"/>
</dbReference>
<dbReference type="InterPro" id="IPR029057">
    <property type="entry name" value="PRTase-like"/>
</dbReference>
<sequence length="230" mass="24610">MTKHYTPDPDSKAVAAALLDAGCVTARTDEPFRLPSGWASPVYIDCRRLISFPDLRRDIVRRAQALLAAKGALKGISSVVGGEASGIALAAWLAEALNLPMQYVRKKQAGQSQVEGVLEPGSKVLLVDDMMAGGQSKLRFCQALSACGAHVSDLFIVFDYGTFPTDQLLVPLGVEVHALATWKDVLAVARERGDFSGPVLDELADFLDDPAAWSRDRGGRASYAEAGPPR</sequence>
<feature type="binding site" evidence="6">
    <location>
        <position position="105"/>
    </location>
    <ligand>
        <name>5-phospho-alpha-D-ribose 1-diphosphate</name>
        <dbReference type="ChEBI" id="CHEBI:58017"/>
        <note>ligand shared between dimeric partners</note>
    </ligand>
</feature>
<dbReference type="AlphaFoldDB" id="A0A2U1CMX3"/>
<dbReference type="GO" id="GO:0004588">
    <property type="term" value="F:orotate phosphoribosyltransferase activity"/>
    <property type="evidence" value="ECO:0007669"/>
    <property type="project" value="UniProtKB-UniRule"/>
</dbReference>
<accession>A0A2U1CMX3</accession>
<dbReference type="Gene3D" id="3.40.50.2020">
    <property type="match status" value="1"/>
</dbReference>
<organism evidence="9 10">
    <name type="scientific">Pusillimonas noertemannii</name>
    <dbReference type="NCBI Taxonomy" id="305977"/>
    <lineage>
        <taxon>Bacteria</taxon>
        <taxon>Pseudomonadati</taxon>
        <taxon>Pseudomonadota</taxon>
        <taxon>Betaproteobacteria</taxon>
        <taxon>Burkholderiales</taxon>
        <taxon>Alcaligenaceae</taxon>
        <taxon>Pusillimonas</taxon>
    </lineage>
</organism>
<evidence type="ECO:0000256" key="5">
    <source>
        <dbReference type="ARBA" id="ARBA00022975"/>
    </source>
</evidence>
<comment type="pathway">
    <text evidence="1 6">Pyrimidine metabolism; UMP biosynthesis via de novo pathway; UMP from orotate: step 1/2.</text>
</comment>
<dbReference type="GO" id="GO:0019856">
    <property type="term" value="P:pyrimidine nucleobase biosynthetic process"/>
    <property type="evidence" value="ECO:0007669"/>
    <property type="project" value="TreeGrafter"/>
</dbReference>